<evidence type="ECO:0000313" key="11">
    <source>
        <dbReference type="Proteomes" id="UP000238882"/>
    </source>
</evidence>
<dbReference type="InterPro" id="IPR003594">
    <property type="entry name" value="HATPase_dom"/>
</dbReference>
<dbReference type="SMART" id="SM00387">
    <property type="entry name" value="HATPase_c"/>
    <property type="match status" value="1"/>
</dbReference>
<evidence type="ECO:0000256" key="3">
    <source>
        <dbReference type="ARBA" id="ARBA00022737"/>
    </source>
</evidence>
<dbReference type="Pfam" id="PF13424">
    <property type="entry name" value="TPR_12"/>
    <property type="match status" value="1"/>
</dbReference>
<comment type="similarity">
    <text evidence="5">Belongs to the Rap family.</text>
</comment>
<evidence type="ECO:0000313" key="10">
    <source>
        <dbReference type="EMBL" id="PQJ80627.1"/>
    </source>
</evidence>
<evidence type="ECO:0000256" key="4">
    <source>
        <dbReference type="ARBA" id="ARBA00022803"/>
    </source>
</evidence>
<dbReference type="Gene3D" id="1.25.40.10">
    <property type="entry name" value="Tetratricopeptide repeat domain"/>
    <property type="match status" value="2"/>
</dbReference>
<evidence type="ECO:0000256" key="7">
    <source>
        <dbReference type="SAM" id="Coils"/>
    </source>
</evidence>
<evidence type="ECO:0000256" key="5">
    <source>
        <dbReference type="ARBA" id="ARBA00038253"/>
    </source>
</evidence>
<dbReference type="SUPFAM" id="SSF48452">
    <property type="entry name" value="TPR-like"/>
    <property type="match status" value="2"/>
</dbReference>
<dbReference type="PROSITE" id="PS50005">
    <property type="entry name" value="TPR"/>
    <property type="match status" value="2"/>
</dbReference>
<keyword evidence="7" id="KW-0175">Coiled coil</keyword>
<evidence type="ECO:0000256" key="1">
    <source>
        <dbReference type="ARBA" id="ARBA00004496"/>
    </source>
</evidence>
<proteinExistence type="inferred from homology"/>
<dbReference type="Proteomes" id="UP000238882">
    <property type="component" value="Unassembled WGS sequence"/>
</dbReference>
<protein>
    <recommendedName>
        <fullName evidence="9">Histidine kinase/HSP90-like ATPase domain-containing protein</fullName>
    </recommendedName>
</protein>
<gene>
    <name evidence="10" type="ORF">BTO18_16230</name>
</gene>
<feature type="transmembrane region" description="Helical" evidence="8">
    <location>
        <begin position="419"/>
        <end position="438"/>
    </location>
</feature>
<dbReference type="InterPro" id="IPR051476">
    <property type="entry name" value="Bac_ResReg_Asp_Phosphatase"/>
</dbReference>
<dbReference type="PANTHER" id="PTHR46630:SF1">
    <property type="entry name" value="TETRATRICOPEPTIDE REPEAT PROTEIN 29"/>
    <property type="match status" value="1"/>
</dbReference>
<organism evidence="10 11">
    <name type="scientific">Polaribacter porphyrae</name>
    <dbReference type="NCBI Taxonomy" id="1137780"/>
    <lineage>
        <taxon>Bacteria</taxon>
        <taxon>Pseudomonadati</taxon>
        <taxon>Bacteroidota</taxon>
        <taxon>Flavobacteriia</taxon>
        <taxon>Flavobacteriales</taxon>
        <taxon>Flavobacteriaceae</taxon>
    </lineage>
</organism>
<comment type="subcellular location">
    <subcellularLocation>
        <location evidence="1">Cytoplasm</location>
    </subcellularLocation>
</comment>
<dbReference type="EMBL" id="MSCN01000001">
    <property type="protein sequence ID" value="PQJ80627.1"/>
    <property type="molecule type" value="Genomic_DNA"/>
</dbReference>
<dbReference type="PANTHER" id="PTHR46630">
    <property type="entry name" value="TETRATRICOPEPTIDE REPEAT PROTEIN 29"/>
    <property type="match status" value="1"/>
</dbReference>
<evidence type="ECO:0000256" key="6">
    <source>
        <dbReference type="PROSITE-ProRule" id="PRU00339"/>
    </source>
</evidence>
<keyword evidence="8" id="KW-0472">Membrane</keyword>
<keyword evidence="4 6" id="KW-0802">TPR repeat</keyword>
<dbReference type="SMART" id="SM00028">
    <property type="entry name" value="TPR"/>
    <property type="match status" value="6"/>
</dbReference>
<feature type="coiled-coil region" evidence="7">
    <location>
        <begin position="439"/>
        <end position="466"/>
    </location>
</feature>
<feature type="domain" description="Histidine kinase/HSP90-like ATPase" evidence="9">
    <location>
        <begin position="568"/>
        <end position="659"/>
    </location>
</feature>
<dbReference type="AlphaFoldDB" id="A0A2S7WSQ4"/>
<dbReference type="Gene3D" id="3.30.565.10">
    <property type="entry name" value="Histidine kinase-like ATPase, C-terminal domain"/>
    <property type="match status" value="1"/>
</dbReference>
<dbReference type="SUPFAM" id="SSF55874">
    <property type="entry name" value="ATPase domain of HSP90 chaperone/DNA topoisomerase II/histidine kinase"/>
    <property type="match status" value="1"/>
</dbReference>
<dbReference type="Pfam" id="PF02518">
    <property type="entry name" value="HATPase_c"/>
    <property type="match status" value="1"/>
</dbReference>
<name>A0A2S7WSQ4_9FLAO</name>
<keyword evidence="11" id="KW-1185">Reference proteome</keyword>
<sequence length="662" mass="77111">MISCSNLYAKEILPNNKIEKLLKSADSLSNSKNYIKAIYIYNEVLSFASKKLKSSDASYIYKKIALIYYKQKQYRNSKIHFKKSILRYSTSKNAADSYFNLGLIYRKEKEKDSLFWALNNSLNIYKNLDDSLDKFSTYSKAGILFKQAGHFNTAITYLLLAYDGFSKQKNQSKKASVCYTIGETQRLLGNLEIARKYLIESLNIRKQLSDTLKTSYAYNNLANLYKSEKNYKSAIVNYRDAIKTQNGLKKKKEIGKMLNNLATVYFLTNKYELALKTYKEALKEKKLEQDTLSIAYSFNELALSAIRSKSYKKAKSYLDSSKLYLSTISKKEVWLRYYEIQSEYHKSRYGYKVAFEFKEKQYQLYKELFDEKQSKTIQALQEKFENQLKLQEISELQTKNEQKKSIITIQNQTLKNKNLLLLLFGSLILIFIGIYFFIEQKQKEKLQKLENKKLEEILKSQELVKNHISKDLHDIITTSYDGIRLKILALEKAKNPKEIRKTIINDIKTINHEIRLISHRLSPLGNKIKDASLNDVIISQLSEFQHYRQIFVAVQLPLPEVLNQMILEAQTNFYGILLEILNNIEKHSKATEVQIKHRIKDNKTLLFEFYDNGIGFKNGQVKGIGLMNIKQRTKLLGGDFIIKETENGTSININFPIKQNLP</sequence>
<dbReference type="InterPro" id="IPR019734">
    <property type="entry name" value="TPR_rpt"/>
</dbReference>
<dbReference type="InterPro" id="IPR011990">
    <property type="entry name" value="TPR-like_helical_dom_sf"/>
</dbReference>
<keyword evidence="8" id="KW-1133">Transmembrane helix</keyword>
<dbReference type="InterPro" id="IPR036890">
    <property type="entry name" value="HATPase_C_sf"/>
</dbReference>
<dbReference type="Pfam" id="PF13181">
    <property type="entry name" value="TPR_8"/>
    <property type="match status" value="1"/>
</dbReference>
<keyword evidence="3" id="KW-0677">Repeat</keyword>
<keyword evidence="8" id="KW-0812">Transmembrane</keyword>
<evidence type="ECO:0000256" key="8">
    <source>
        <dbReference type="SAM" id="Phobius"/>
    </source>
</evidence>
<keyword evidence="2" id="KW-0963">Cytoplasm</keyword>
<feature type="repeat" description="TPR" evidence="6">
    <location>
        <begin position="215"/>
        <end position="248"/>
    </location>
</feature>
<evidence type="ECO:0000259" key="9">
    <source>
        <dbReference type="SMART" id="SM00387"/>
    </source>
</evidence>
<feature type="repeat" description="TPR" evidence="6">
    <location>
        <begin position="255"/>
        <end position="288"/>
    </location>
</feature>
<accession>A0A2S7WSQ4</accession>
<comment type="caution">
    <text evidence="10">The sequence shown here is derived from an EMBL/GenBank/DDBJ whole genome shotgun (WGS) entry which is preliminary data.</text>
</comment>
<dbReference type="GO" id="GO:0005737">
    <property type="term" value="C:cytoplasm"/>
    <property type="evidence" value="ECO:0007669"/>
    <property type="project" value="UniProtKB-SubCell"/>
</dbReference>
<evidence type="ECO:0000256" key="2">
    <source>
        <dbReference type="ARBA" id="ARBA00022490"/>
    </source>
</evidence>
<reference evidence="10 11" key="1">
    <citation type="submission" date="2016-12" db="EMBL/GenBank/DDBJ databases">
        <title>Trade-off between light-utilization and light-protection in marine flavobacteria.</title>
        <authorList>
            <person name="Kumagai Y."/>
            <person name="Yoshizawa S."/>
            <person name="Kogure K."/>
            <person name="Iwasaki W."/>
        </authorList>
    </citation>
    <scope>NUCLEOTIDE SEQUENCE [LARGE SCALE GENOMIC DNA]</scope>
    <source>
        <strain evidence="10 11">NBRC 108759</strain>
    </source>
</reference>